<keyword evidence="2" id="KW-1185">Reference proteome</keyword>
<dbReference type="Proteomes" id="UP000013201">
    <property type="component" value="Unassembled WGS sequence"/>
</dbReference>
<evidence type="ECO:0000313" key="1">
    <source>
        <dbReference type="EMBL" id="CCW20137.1"/>
    </source>
</evidence>
<evidence type="ECO:0000313" key="2">
    <source>
        <dbReference type="Proteomes" id="UP000013201"/>
    </source>
</evidence>
<organism evidence="1 2">
    <name type="scientific">Sphingobium indicum BiD32</name>
    <dbReference type="NCBI Taxonomy" id="1301087"/>
    <lineage>
        <taxon>Bacteria</taxon>
        <taxon>Pseudomonadati</taxon>
        <taxon>Pseudomonadota</taxon>
        <taxon>Alphaproteobacteria</taxon>
        <taxon>Sphingomonadales</taxon>
        <taxon>Sphingomonadaceae</taxon>
        <taxon>Sphingobium</taxon>
    </lineage>
</organism>
<dbReference type="Gene3D" id="3.40.50.1010">
    <property type="entry name" value="5'-nuclease"/>
    <property type="match status" value="1"/>
</dbReference>
<evidence type="ECO:0008006" key="3">
    <source>
        <dbReference type="Google" id="ProtNLM"/>
    </source>
</evidence>
<dbReference type="AlphaFoldDB" id="N1MX86"/>
<sequence>MKVAIDATVLAYFFDAEAAPPLDASGVPVALCRERITLLISELQKAKATIIIPAPALSEILVYAGDAAPNWLSVLSNTKYCRIADFDQLAAVECAVMAKKRIEAGPRREGYTKRKVKFDEQIVAIALVEQADEILSDDSDIRALAGDRMLVRGIGELPVPAQDLQISIDWNAAGDRPSQDLDITAD</sequence>
<dbReference type="OrthoDB" id="5458135at2"/>
<reference evidence="1 2" key="1">
    <citation type="submission" date="2013-03" db="EMBL/GenBank/DDBJ databases">
        <authorList>
            <person name="Le V."/>
        </authorList>
    </citation>
    <scope>NUCLEOTIDE SEQUENCE [LARGE SCALE GENOMIC DNA]</scope>
    <source>
        <strain evidence="1 2">BiD32</strain>
    </source>
</reference>
<gene>
    <name evidence="1" type="ORF">EBBID32_45080</name>
</gene>
<reference evidence="2" key="2">
    <citation type="submission" date="2013-04" db="EMBL/GenBank/DDBJ databases">
        <title>Bisphenol A degrading Sphingobium sp. strain BiD32.</title>
        <authorList>
            <person name="Nielsen J.L."/>
            <person name="Zhou N.A."/>
            <person name="Kjeldal H."/>
        </authorList>
    </citation>
    <scope>NUCLEOTIDE SEQUENCE [LARGE SCALE GENOMIC DNA]</scope>
    <source>
        <strain evidence="2">BiD32</strain>
    </source>
</reference>
<name>N1MX86_9SPHN</name>
<dbReference type="EMBL" id="CAVK010000250">
    <property type="protein sequence ID" value="CCW20137.1"/>
    <property type="molecule type" value="Genomic_DNA"/>
</dbReference>
<dbReference type="RefSeq" id="WP_006967426.1">
    <property type="nucleotide sequence ID" value="NZ_CAVK010000250.1"/>
</dbReference>
<comment type="caution">
    <text evidence="1">The sequence shown here is derived from an EMBL/GenBank/DDBJ whole genome shotgun (WGS) entry which is preliminary data.</text>
</comment>
<accession>N1MX86</accession>
<proteinExistence type="predicted"/>
<protein>
    <recommendedName>
        <fullName evidence="3">PIN domain-containing protein</fullName>
    </recommendedName>
</protein>